<feature type="region of interest" description="Disordered" evidence="1">
    <location>
        <begin position="200"/>
        <end position="229"/>
    </location>
</feature>
<reference evidence="2 3" key="1">
    <citation type="journal article" date="2020" name="Antonie Van Leeuwenhoek">
        <title>Stenotrophomonas cyclobalanopsidis sp. nov., isolated from the leaf spot disease of Cyclobalanopsis patelliformis.</title>
        <authorList>
            <person name="Bian D.R."/>
            <person name="Xue H."/>
            <person name="Piao C.G."/>
            <person name="Li Y."/>
        </authorList>
    </citation>
    <scope>NUCLEOTIDE SEQUENCE [LARGE SCALE GENOMIC DNA]</scope>
    <source>
        <strain evidence="2 3">TPQG1-4</strain>
    </source>
</reference>
<feature type="compositionally biased region" description="Basic and acidic residues" evidence="1">
    <location>
        <begin position="215"/>
        <end position="229"/>
    </location>
</feature>
<keyword evidence="3" id="KW-1185">Reference proteome</keyword>
<evidence type="ECO:0008006" key="4">
    <source>
        <dbReference type="Google" id="ProtNLM"/>
    </source>
</evidence>
<dbReference type="Gene3D" id="2.60.120.380">
    <property type="match status" value="2"/>
</dbReference>
<dbReference type="Proteomes" id="UP000326367">
    <property type="component" value="Unassembled WGS sequence"/>
</dbReference>
<name>A0ABQ6T1B3_9GAMM</name>
<comment type="caution">
    <text evidence="2">The sequence shown here is derived from an EMBL/GenBank/DDBJ whole genome shotgun (WGS) entry which is preliminary data.</text>
</comment>
<proteinExistence type="predicted"/>
<protein>
    <recommendedName>
        <fullName evidence="4">Peptidase C-terminal archaeal/bacterial domain-containing protein</fullName>
    </recommendedName>
</protein>
<dbReference type="EMBL" id="VYKI01000009">
    <property type="protein sequence ID" value="KAA8999150.1"/>
    <property type="molecule type" value="Genomic_DNA"/>
</dbReference>
<gene>
    <name evidence="2" type="ORF">FJU31_09215</name>
</gene>
<evidence type="ECO:0000256" key="1">
    <source>
        <dbReference type="SAM" id="MobiDB-lite"/>
    </source>
</evidence>
<organism evidence="2 3">
    <name type="scientific">Stenotrophomonas cyclobalanopsidis</name>
    <dbReference type="NCBI Taxonomy" id="2771362"/>
    <lineage>
        <taxon>Bacteria</taxon>
        <taxon>Pseudomonadati</taxon>
        <taxon>Pseudomonadota</taxon>
        <taxon>Gammaproteobacteria</taxon>
        <taxon>Lysobacterales</taxon>
        <taxon>Lysobacteraceae</taxon>
        <taxon>Stenotrophomonas</taxon>
    </lineage>
</organism>
<accession>A0ABQ6T1B3</accession>
<sequence length="229" mass="24896">MPVLQFDRPVSGEITARSGMNFNNGSRHQLYQITVQDKQRVGITLTGTLRGAMTVFHDGKVVARSRTHYEGGDVAVAFRAEGGGSYQVAVNANAPETYGPFRLRAEVLKPHDGSPIINAGHVSDLLLESSQAYTLQVDTAGLYTIDLRSDVFDTLLALEGEGQDAENDDGGEGSDSRLSLLLQPGRYTLNVSSLDEEENGAFTLDVQRSNAPAESHSRSTPRVDDRHHR</sequence>
<evidence type="ECO:0000313" key="2">
    <source>
        <dbReference type="EMBL" id="KAA8999150.1"/>
    </source>
</evidence>
<evidence type="ECO:0000313" key="3">
    <source>
        <dbReference type="Proteomes" id="UP000326367"/>
    </source>
</evidence>